<evidence type="ECO:0000313" key="9">
    <source>
        <dbReference type="Proteomes" id="UP000001568"/>
    </source>
</evidence>
<feature type="chain" id="PRO_5007635074" evidence="6">
    <location>
        <begin position="20"/>
        <end position="477"/>
    </location>
</feature>
<feature type="transmembrane region" description="Helical" evidence="5">
    <location>
        <begin position="438"/>
        <end position="458"/>
    </location>
</feature>
<feature type="transmembrane region" description="Helical" evidence="5">
    <location>
        <begin position="214"/>
        <end position="233"/>
    </location>
</feature>
<keyword evidence="9" id="KW-1185">Reference proteome</keyword>
<dbReference type="Pfam" id="PF02535">
    <property type="entry name" value="Zip"/>
    <property type="match status" value="1"/>
</dbReference>
<dbReference type="PANTHER" id="PTHR16950">
    <property type="entry name" value="ZINC TRANSPORTER SLC39A7 HISTIDINE-RICH MEMBRANE PROTEIN KE4"/>
    <property type="match status" value="1"/>
</dbReference>
<evidence type="ECO:0000256" key="3">
    <source>
        <dbReference type="ARBA" id="ARBA00022989"/>
    </source>
</evidence>
<dbReference type="Gramene" id="ABP01263">
    <property type="protein sequence ID" value="ABP01263"/>
    <property type="gene ID" value="OSTLU_29694"/>
</dbReference>
<comment type="subcellular location">
    <subcellularLocation>
        <location evidence="1">Membrane</location>
        <topology evidence="1">Multi-pass membrane protein</topology>
    </subcellularLocation>
</comment>
<dbReference type="KEGG" id="olu:OSTLU_29694"/>
<organism evidence="7 9">
    <name type="scientific">Ostreococcus lucimarinus (strain CCE9901)</name>
    <dbReference type="NCBI Taxonomy" id="436017"/>
    <lineage>
        <taxon>Eukaryota</taxon>
        <taxon>Viridiplantae</taxon>
        <taxon>Chlorophyta</taxon>
        <taxon>Mamiellophyceae</taxon>
        <taxon>Mamiellales</taxon>
        <taxon>Bathycoccaceae</taxon>
        <taxon>Ostreococcus</taxon>
    </lineage>
</organism>
<dbReference type="EMBL" id="CP000593">
    <property type="protein sequence ID" value="ABO99284.1"/>
    <property type="molecule type" value="Genomic_DNA"/>
</dbReference>
<keyword evidence="4 5" id="KW-0472">Membrane</keyword>
<dbReference type="RefSeq" id="XP_001420991.1">
    <property type="nucleotide sequence ID" value="XM_001420954.1"/>
</dbReference>
<dbReference type="GeneID" id="5006874"/>
<evidence type="ECO:0000256" key="4">
    <source>
        <dbReference type="ARBA" id="ARBA00023136"/>
    </source>
</evidence>
<dbReference type="InterPro" id="IPR003689">
    <property type="entry name" value="ZIP"/>
</dbReference>
<keyword evidence="6" id="KW-0732">Signal</keyword>
<evidence type="ECO:0000256" key="5">
    <source>
        <dbReference type="SAM" id="Phobius"/>
    </source>
</evidence>
<dbReference type="Proteomes" id="UP000001568">
    <property type="component" value="Chromosome 13"/>
</dbReference>
<evidence type="ECO:0000313" key="8">
    <source>
        <dbReference type="EMBL" id="ABP01263.1"/>
    </source>
</evidence>
<dbReference type="GO" id="GO:0016020">
    <property type="term" value="C:membrane"/>
    <property type="evidence" value="ECO:0007669"/>
    <property type="project" value="UniProtKB-SubCell"/>
</dbReference>
<dbReference type="PANTHER" id="PTHR16950:SF16">
    <property type="entry name" value="ZINC TRANSPORTER ZIP13"/>
    <property type="match status" value="1"/>
</dbReference>
<feature type="transmembrane region" description="Helical" evidence="5">
    <location>
        <begin position="404"/>
        <end position="426"/>
    </location>
</feature>
<name>A4S6R7_OSTLU</name>
<feature type="transmembrane region" description="Helical" evidence="5">
    <location>
        <begin position="176"/>
        <end position="202"/>
    </location>
</feature>
<dbReference type="OMA" id="LMAYFID"/>
<evidence type="ECO:0000256" key="1">
    <source>
        <dbReference type="ARBA" id="ARBA00004141"/>
    </source>
</evidence>
<feature type="transmembrane region" description="Helical" evidence="5">
    <location>
        <begin position="378"/>
        <end position="398"/>
    </location>
</feature>
<evidence type="ECO:0000256" key="2">
    <source>
        <dbReference type="ARBA" id="ARBA00022692"/>
    </source>
</evidence>
<dbReference type="AlphaFoldDB" id="A4S6R7"/>
<dbReference type="RefSeq" id="XP_001422904.1">
    <property type="nucleotide sequence ID" value="XM_001422867.1"/>
</dbReference>
<feature type="signal peptide" evidence="6">
    <location>
        <begin position="1"/>
        <end position="19"/>
    </location>
</feature>
<dbReference type="Gramene" id="ABO99284">
    <property type="protein sequence ID" value="ABO99284"/>
    <property type="gene ID" value="OSTLU_25431"/>
</dbReference>
<protein>
    <submittedName>
        <fullName evidence="7">ZIP family transporter: zinc ion</fullName>
    </submittedName>
</protein>
<dbReference type="Proteomes" id="UP000001568">
    <property type="component" value="Chromosome 21"/>
</dbReference>
<dbReference type="GO" id="GO:0006882">
    <property type="term" value="P:intracellular zinc ion homeostasis"/>
    <property type="evidence" value="ECO:0007669"/>
    <property type="project" value="TreeGrafter"/>
</dbReference>
<dbReference type="GeneID" id="5004996"/>
<evidence type="ECO:0000256" key="6">
    <source>
        <dbReference type="SAM" id="SignalP"/>
    </source>
</evidence>
<sequence>MRCASALGGGIAIVASALAQRGAHASGAHAFEWAGIFETPENEYVWQAQKVADKYAADTMKMVIYDEIAAGHDELEAREDSGDTAIGGACTTAKIRDSVLTPDSGCVNLEFDNTWHTTPFKINTTGIDAISIFAEHVPTEFERDAHYLKDLHGDDVVPKASLPEASTVSESKSKPWANAIGAAIIVNIVTLSGVVFLIPSIAKKQKAYPETVSCTINSFAAGALLSAAFYLMFYEATHLIKPAGSDEAEQTAWWASASIFGFLMAYFIDFGISVVFPTLGNTAKTTDAELAVKGAQDDCDTCTCNSHKYRVRSGIILGDFMHNLVDGIFIGFGFLNCDSTMGWSITAATVYHEIAQELADYLVLVDPFQGDLAPLPTLTLNFVSGLSVILGVLISVGSGNNNDFWHGLLLAFGAGVYLQIAAAECMPRVSVSATSPRLRATSILTFIVGVVAISLVLLNHKHCTGGGGGGDSHAHAH</sequence>
<proteinExistence type="predicted"/>
<reference evidence="7 9" key="1">
    <citation type="journal article" date="2007" name="Proc. Natl. Acad. Sci. U.S.A.">
        <title>The tiny eukaryote Ostreococcus provides genomic insights into the paradox of plankton speciation.</title>
        <authorList>
            <person name="Palenik B."/>
            <person name="Grimwood J."/>
            <person name="Aerts A."/>
            <person name="Rouze P."/>
            <person name="Salamov A."/>
            <person name="Putnam N."/>
            <person name="Dupont C."/>
            <person name="Jorgensen R."/>
            <person name="Derelle E."/>
            <person name="Rombauts S."/>
            <person name="Zhou K."/>
            <person name="Otillar R."/>
            <person name="Merchant S.S."/>
            <person name="Podell S."/>
            <person name="Gaasterland T."/>
            <person name="Napoli C."/>
            <person name="Gendler K."/>
            <person name="Manuell A."/>
            <person name="Tai V."/>
            <person name="Vallon O."/>
            <person name="Piganeau G."/>
            <person name="Jancek S."/>
            <person name="Heijde M."/>
            <person name="Jabbari K."/>
            <person name="Bowler C."/>
            <person name="Lohr M."/>
            <person name="Robbens S."/>
            <person name="Werner G."/>
            <person name="Dubchak I."/>
            <person name="Pazour G.J."/>
            <person name="Ren Q."/>
            <person name="Paulsen I."/>
            <person name="Delwiche C."/>
            <person name="Schmutz J."/>
            <person name="Rokhsar D."/>
            <person name="Van de Peer Y."/>
            <person name="Moreau H."/>
            <person name="Grigoriev I.V."/>
        </authorList>
    </citation>
    <scope>NUCLEOTIDE SEQUENCE [LARGE SCALE GENOMIC DNA]</scope>
    <source>
        <strain evidence="7 9">CCE9901</strain>
    </source>
</reference>
<dbReference type="HOGENOM" id="CLU_025421_0_0_1"/>
<feature type="transmembrane region" description="Helical" evidence="5">
    <location>
        <begin position="253"/>
        <end position="276"/>
    </location>
</feature>
<dbReference type="KEGG" id="olu:OSTLU_25431"/>
<dbReference type="eggNOG" id="KOG2693">
    <property type="taxonomic scope" value="Eukaryota"/>
</dbReference>
<dbReference type="EMBL" id="CP000601">
    <property type="protein sequence ID" value="ABP01263.1"/>
    <property type="molecule type" value="Genomic_DNA"/>
</dbReference>
<keyword evidence="3 5" id="KW-1133">Transmembrane helix</keyword>
<dbReference type="OrthoDB" id="46759at2759"/>
<keyword evidence="2 5" id="KW-0812">Transmembrane</keyword>
<dbReference type="GO" id="GO:0005385">
    <property type="term" value="F:zinc ion transmembrane transporter activity"/>
    <property type="evidence" value="ECO:0007669"/>
    <property type="project" value="TreeGrafter"/>
</dbReference>
<gene>
    <name evidence="7" type="ORF">OSTLU_25431</name>
    <name evidence="8" type="ORF">OSTLU_29694</name>
</gene>
<accession>A4S6R7</accession>
<evidence type="ECO:0000313" key="7">
    <source>
        <dbReference type="EMBL" id="ABO99284.1"/>
    </source>
</evidence>